<reference evidence="2 3" key="1">
    <citation type="journal article" date="2013" name="Genome Announc.">
        <title>Complete Genome Sequence of the Porcine Strain Brachyspira pilosicoli P43/6/78(T.).</title>
        <authorList>
            <person name="Lin C."/>
            <person name="den Bakker H.C."/>
            <person name="Suzuki H."/>
            <person name="Lefebure T."/>
            <person name="Ponnala L."/>
            <person name="Sun Q."/>
            <person name="Stanhope M.J."/>
            <person name="Wiedmann M."/>
            <person name="Duhamel G.E."/>
        </authorList>
    </citation>
    <scope>NUCLEOTIDE SEQUENCE [LARGE SCALE GENOMIC DNA]</scope>
    <source>
        <strain evidence="2 3">P43/6/78</strain>
    </source>
</reference>
<dbReference type="Proteomes" id="UP000010793">
    <property type="component" value="Chromosome"/>
</dbReference>
<dbReference type="SUPFAM" id="SSF51695">
    <property type="entry name" value="PLC-like phosphodiesterases"/>
    <property type="match status" value="1"/>
</dbReference>
<protein>
    <submittedName>
        <fullName evidence="2">Glycerophosphoryl diester phosphodiesterase family protein</fullName>
    </submittedName>
</protein>
<accession>A0A3B6VKA8</accession>
<dbReference type="KEGG" id="bpip:BPP43_01170"/>
<dbReference type="GeneID" id="56438952"/>
<dbReference type="PANTHER" id="PTHR46211:SF1">
    <property type="entry name" value="GLYCEROPHOSPHODIESTER PHOSPHODIESTERASE, CYTOPLASMIC"/>
    <property type="match status" value="1"/>
</dbReference>
<dbReference type="PANTHER" id="PTHR46211">
    <property type="entry name" value="GLYCEROPHOSPHORYL DIESTER PHOSPHODIESTERASE"/>
    <property type="match status" value="1"/>
</dbReference>
<sequence>MYLRKVIAHRGFSHEYPENTMLAFQKAIELGIKCIETDVTILKDGTLVLFHDYETKDHTDFDGIINDLDYNAIQNIDAGSWKDAKFKNTRIPTLKELIDLCKKTNTIVNLELKGEASKNEKYWDSIVENTVKTVADNKAEDLIFYSSFEFDMLRTLKKISKNSKFGILLWEETAHWKDIADELKPQSMHLYDQTINKDLAKNIKNEGYELYIYTVNSIELANELYSIGVDGVFTDMANIFDKKLY</sequence>
<evidence type="ECO:0000259" key="1">
    <source>
        <dbReference type="PROSITE" id="PS51704"/>
    </source>
</evidence>
<dbReference type="GO" id="GO:0006629">
    <property type="term" value="P:lipid metabolic process"/>
    <property type="evidence" value="ECO:0007669"/>
    <property type="project" value="InterPro"/>
</dbReference>
<feature type="domain" description="GP-PDE" evidence="1">
    <location>
        <begin position="4"/>
        <end position="244"/>
    </location>
</feature>
<dbReference type="GO" id="GO:0008081">
    <property type="term" value="F:phosphoric diester hydrolase activity"/>
    <property type="evidence" value="ECO:0007669"/>
    <property type="project" value="InterPro"/>
</dbReference>
<dbReference type="EMBL" id="CP002873">
    <property type="protein sequence ID" value="AGA65584.1"/>
    <property type="molecule type" value="Genomic_DNA"/>
</dbReference>
<evidence type="ECO:0000313" key="2">
    <source>
        <dbReference type="EMBL" id="AGA65584.1"/>
    </source>
</evidence>
<dbReference type="InterPro" id="IPR017946">
    <property type="entry name" value="PLC-like_Pdiesterase_TIM-brl"/>
</dbReference>
<proteinExistence type="predicted"/>
<evidence type="ECO:0000313" key="3">
    <source>
        <dbReference type="Proteomes" id="UP000010793"/>
    </source>
</evidence>
<dbReference type="Pfam" id="PF03009">
    <property type="entry name" value="GDPD"/>
    <property type="match status" value="1"/>
</dbReference>
<dbReference type="PROSITE" id="PS50007">
    <property type="entry name" value="PIPLC_X_DOMAIN"/>
    <property type="match status" value="1"/>
</dbReference>
<name>A0A3B6VKA8_BRAPL</name>
<dbReference type="RefSeq" id="WP_013243333.1">
    <property type="nucleotide sequence ID" value="NC_019908.1"/>
</dbReference>
<dbReference type="AlphaFoldDB" id="A0A3B6VKA8"/>
<dbReference type="PROSITE" id="PS51704">
    <property type="entry name" value="GP_PDE"/>
    <property type="match status" value="1"/>
</dbReference>
<organism evidence="2 3">
    <name type="scientific">Brachyspira pilosicoli P43/6/78</name>
    <dbReference type="NCBI Taxonomy" id="1042417"/>
    <lineage>
        <taxon>Bacteria</taxon>
        <taxon>Pseudomonadati</taxon>
        <taxon>Spirochaetota</taxon>
        <taxon>Spirochaetia</taxon>
        <taxon>Brachyspirales</taxon>
        <taxon>Brachyspiraceae</taxon>
        <taxon>Brachyspira</taxon>
    </lineage>
</organism>
<gene>
    <name evidence="2" type="ORF">BPP43_01170</name>
</gene>
<dbReference type="InterPro" id="IPR030395">
    <property type="entry name" value="GP_PDE_dom"/>
</dbReference>
<dbReference type="Gene3D" id="3.20.20.190">
    <property type="entry name" value="Phosphatidylinositol (PI) phosphodiesterase"/>
    <property type="match status" value="1"/>
</dbReference>
<keyword evidence="3" id="KW-1185">Reference proteome</keyword>